<dbReference type="NCBIfam" id="NF009044">
    <property type="entry name" value="PRK12378.1"/>
    <property type="match status" value="1"/>
</dbReference>
<dbReference type="Gene3D" id="3.30.70.980">
    <property type="match status" value="2"/>
</dbReference>
<evidence type="ECO:0000256" key="3">
    <source>
        <dbReference type="ARBA" id="ARBA00023015"/>
    </source>
</evidence>
<evidence type="ECO:0000259" key="9">
    <source>
        <dbReference type="Pfam" id="PF20772"/>
    </source>
</evidence>
<dbReference type="InterPro" id="IPR029072">
    <property type="entry name" value="YebC-like"/>
</dbReference>
<accession>A0A133K946</accession>
<dbReference type="InterPro" id="IPR002876">
    <property type="entry name" value="Transcrip_reg_TACO1-like"/>
</dbReference>
<keyword evidence="11" id="KW-1185">Reference proteome</keyword>
<dbReference type="Pfam" id="PF20772">
    <property type="entry name" value="TACO1_YebC_N"/>
    <property type="match status" value="1"/>
</dbReference>
<keyword evidence="4 6" id="KW-0238">DNA-binding</keyword>
<dbReference type="RefSeq" id="WP_004836336.1">
    <property type="nucleotide sequence ID" value="NZ_CAMPNK010000042.1"/>
</dbReference>
<reference evidence="11" key="1">
    <citation type="submission" date="2016-01" db="EMBL/GenBank/DDBJ databases">
        <authorList>
            <person name="Mitreva M."/>
            <person name="Pepin K.H."/>
            <person name="Mihindukulasuriya K.A."/>
            <person name="Fulton R."/>
            <person name="Fronick C."/>
            <person name="O'Laughlin M."/>
            <person name="Miner T."/>
            <person name="Herter B."/>
            <person name="Rosa B.A."/>
            <person name="Cordes M."/>
            <person name="Tomlinson C."/>
            <person name="Wollam A."/>
            <person name="Palsikar V.B."/>
            <person name="Mardis E.R."/>
            <person name="Wilson R.K."/>
        </authorList>
    </citation>
    <scope>NUCLEOTIDE SEQUENCE [LARGE SCALE GENOMIC DNA]</scope>
    <source>
        <strain evidence="11">MJR8151</strain>
    </source>
</reference>
<evidence type="ECO:0000256" key="4">
    <source>
        <dbReference type="ARBA" id="ARBA00023125"/>
    </source>
</evidence>
<dbReference type="GO" id="GO:0006355">
    <property type="term" value="P:regulation of DNA-templated transcription"/>
    <property type="evidence" value="ECO:0007669"/>
    <property type="project" value="UniProtKB-UniRule"/>
</dbReference>
<feature type="compositionally biased region" description="Basic residues" evidence="7">
    <location>
        <begin position="1"/>
        <end position="13"/>
    </location>
</feature>
<dbReference type="InterPro" id="IPR017856">
    <property type="entry name" value="Integrase-like_N"/>
</dbReference>
<evidence type="ECO:0000313" key="10">
    <source>
        <dbReference type="EMBL" id="KWZ76027.1"/>
    </source>
</evidence>
<feature type="domain" description="TACO1/YebC-like N-terminal" evidence="9">
    <location>
        <begin position="5"/>
        <end position="75"/>
    </location>
</feature>
<dbReference type="PATRIC" id="fig|33036.3.peg.1881"/>
<dbReference type="EMBL" id="LRPM01000101">
    <property type="protein sequence ID" value="KWZ76027.1"/>
    <property type="molecule type" value="Genomic_DNA"/>
</dbReference>
<evidence type="ECO:0000256" key="1">
    <source>
        <dbReference type="ARBA" id="ARBA00008724"/>
    </source>
</evidence>
<dbReference type="FunFam" id="1.10.10.200:FF:000002">
    <property type="entry name" value="Probable transcriptional regulatory protein CLM62_37755"/>
    <property type="match status" value="1"/>
</dbReference>
<dbReference type="NCBIfam" id="NF001030">
    <property type="entry name" value="PRK00110.1"/>
    <property type="match status" value="1"/>
</dbReference>
<evidence type="ECO:0000256" key="2">
    <source>
        <dbReference type="ARBA" id="ARBA00022490"/>
    </source>
</evidence>
<dbReference type="OrthoDB" id="9781053at2"/>
<dbReference type="GO" id="GO:0005829">
    <property type="term" value="C:cytosol"/>
    <property type="evidence" value="ECO:0007669"/>
    <property type="project" value="TreeGrafter"/>
</dbReference>
<dbReference type="Proteomes" id="UP000070383">
    <property type="component" value="Unassembled WGS sequence"/>
</dbReference>
<comment type="similarity">
    <text evidence="1 6">Belongs to the TACO1 family.</text>
</comment>
<dbReference type="PANTHER" id="PTHR12532">
    <property type="entry name" value="TRANSLATIONAL ACTIVATOR OF CYTOCHROME C OXIDASE 1"/>
    <property type="match status" value="1"/>
</dbReference>
<feature type="domain" description="TACO1/YebC-like second and third" evidence="8">
    <location>
        <begin position="84"/>
        <end position="237"/>
    </location>
</feature>
<comment type="subcellular location">
    <subcellularLocation>
        <location evidence="6">Cytoplasm</location>
    </subcellularLocation>
</comment>
<feature type="region of interest" description="Disordered" evidence="7">
    <location>
        <begin position="1"/>
        <end position="24"/>
    </location>
</feature>
<keyword evidence="2 6" id="KW-0963">Cytoplasm</keyword>
<proteinExistence type="inferred from homology"/>
<dbReference type="NCBIfam" id="TIGR01033">
    <property type="entry name" value="YebC/PmpR family DNA-binding transcriptional regulator"/>
    <property type="match status" value="1"/>
</dbReference>
<dbReference type="InterPro" id="IPR026564">
    <property type="entry name" value="Transcrip_reg_TACO1-like_dom3"/>
</dbReference>
<evidence type="ECO:0000313" key="11">
    <source>
        <dbReference type="Proteomes" id="UP000070383"/>
    </source>
</evidence>
<evidence type="ECO:0000256" key="5">
    <source>
        <dbReference type="ARBA" id="ARBA00023163"/>
    </source>
</evidence>
<evidence type="ECO:0000256" key="7">
    <source>
        <dbReference type="SAM" id="MobiDB-lite"/>
    </source>
</evidence>
<dbReference type="PANTHER" id="PTHR12532:SF6">
    <property type="entry name" value="TRANSCRIPTIONAL REGULATORY PROTEIN YEBC-RELATED"/>
    <property type="match status" value="1"/>
</dbReference>
<dbReference type="AlphaFoldDB" id="A0A133K946"/>
<keyword evidence="5 6" id="KW-0804">Transcription</keyword>
<comment type="caution">
    <text evidence="10">The sequence shown here is derived from an EMBL/GenBank/DDBJ whole genome shotgun (WGS) entry which is preliminary data.</text>
</comment>
<dbReference type="HAMAP" id="MF_00693">
    <property type="entry name" value="Transcrip_reg_TACO1"/>
    <property type="match status" value="1"/>
</dbReference>
<evidence type="ECO:0000256" key="6">
    <source>
        <dbReference type="HAMAP-Rule" id="MF_00693"/>
    </source>
</evidence>
<dbReference type="SUPFAM" id="SSF75625">
    <property type="entry name" value="YebC-like"/>
    <property type="match status" value="1"/>
</dbReference>
<name>A0A133K946_9FIRM</name>
<dbReference type="Pfam" id="PF01709">
    <property type="entry name" value="Transcrip_reg"/>
    <property type="match status" value="1"/>
</dbReference>
<keyword evidence="3 6" id="KW-0805">Transcription regulation</keyword>
<protein>
    <recommendedName>
        <fullName evidence="6">Probable transcriptional regulatory protein HMPREF3200_01901</fullName>
    </recommendedName>
</protein>
<dbReference type="InterPro" id="IPR048300">
    <property type="entry name" value="TACO1_YebC-like_2nd/3rd_dom"/>
</dbReference>
<evidence type="ECO:0000259" key="8">
    <source>
        <dbReference type="Pfam" id="PF01709"/>
    </source>
</evidence>
<dbReference type="InterPro" id="IPR049083">
    <property type="entry name" value="TACO1_YebC_N"/>
</dbReference>
<dbReference type="STRING" id="33036.HMPREF3200_01901"/>
<sequence>MSGHNKWSKIKNKKGSEDAKKGKIFTKHARNITVAAKEGGTNPDYNPSLKTAIEKAKADNMPNDNIERAIKKAAGDDASDNFVRVIYEGYGPGGVAVIVDCLTDNKNRTAPDVRHAFDKNGGNLGTDGSVMFMFERKGDIIVEKNGKDFDDFMMDALEAGCEDVKEMGEYFEAITDVASFNDANDKLKEAGYKIESADISYLANNMISVSEEHVVKLNKLIDTLEDNDDVQEVYTNWDDSSEE</sequence>
<organism evidence="10 11">
    <name type="scientific">Anaerococcus tetradius</name>
    <dbReference type="NCBI Taxonomy" id="33036"/>
    <lineage>
        <taxon>Bacteria</taxon>
        <taxon>Bacillati</taxon>
        <taxon>Bacillota</taxon>
        <taxon>Tissierellia</taxon>
        <taxon>Tissierellales</taxon>
        <taxon>Peptoniphilaceae</taxon>
        <taxon>Anaerococcus</taxon>
    </lineage>
</organism>
<gene>
    <name evidence="10" type="ORF">HMPREF3200_01901</name>
</gene>
<dbReference type="GO" id="GO:0003677">
    <property type="term" value="F:DNA binding"/>
    <property type="evidence" value="ECO:0007669"/>
    <property type="project" value="UniProtKB-UniRule"/>
</dbReference>
<dbReference type="Gene3D" id="1.10.10.200">
    <property type="match status" value="1"/>
</dbReference>